<dbReference type="Proteomes" id="UP000316425">
    <property type="component" value="Unassembled WGS sequence"/>
</dbReference>
<keyword evidence="8 12" id="KW-0368">Histidine biosynthesis</keyword>
<dbReference type="EC" id="1.5.1.5" evidence="12"/>
<sequence length="285" mass="31364">MTTVMYGTELANKMRSDLKEEVKVLSQKNIQPGLAVIIVGDDYASKTYVRIKRNAAEKIGIYSKVVEFPDDINEETLLDKINEFNEDENIHGILVQLPLPPQIDERKILETIKPEKDVDGFHPINVGRLSNNQPGFIPCTPLGIEKMLGYYEVEVTGKHAVIVGRSNIVGKPIGQILLNNDATVTYCHSKTKNLKEITKQADLLIIAVGQANTITANMIKEGAVIVDVGNTYLESGKVVGDVAFDEVKEKASFITPVPKGVGPMTITMLLYNTVLSAKARITEDQ</sequence>
<accession>A0A556PTF3</accession>
<comment type="caution">
    <text evidence="12">Lacks conserved residue(s) required for the propagation of feature annotation.</text>
</comment>
<dbReference type="InterPro" id="IPR036291">
    <property type="entry name" value="NAD(P)-bd_dom_sf"/>
</dbReference>
<dbReference type="SUPFAM" id="SSF51735">
    <property type="entry name" value="NAD(P)-binding Rossmann-fold domains"/>
    <property type="match status" value="1"/>
</dbReference>
<evidence type="ECO:0000259" key="14">
    <source>
        <dbReference type="Pfam" id="PF02882"/>
    </source>
</evidence>
<comment type="subunit">
    <text evidence="12">Homodimer.</text>
</comment>
<evidence type="ECO:0000259" key="13">
    <source>
        <dbReference type="Pfam" id="PF00763"/>
    </source>
</evidence>
<dbReference type="EMBL" id="VMHE01000001">
    <property type="protein sequence ID" value="TSJ67660.1"/>
    <property type="molecule type" value="Genomic_DNA"/>
</dbReference>
<evidence type="ECO:0000256" key="4">
    <source>
        <dbReference type="ARBA" id="ARBA00022755"/>
    </source>
</evidence>
<evidence type="ECO:0000256" key="1">
    <source>
        <dbReference type="ARBA" id="ARBA00004777"/>
    </source>
</evidence>
<dbReference type="Gene3D" id="3.40.50.10860">
    <property type="entry name" value="Leucine Dehydrogenase, chain A, domain 1"/>
    <property type="match status" value="1"/>
</dbReference>
<dbReference type="SUPFAM" id="SSF53223">
    <property type="entry name" value="Aminoacid dehydrogenase-like, N-terminal domain"/>
    <property type="match status" value="1"/>
</dbReference>
<evidence type="ECO:0000256" key="6">
    <source>
        <dbReference type="ARBA" id="ARBA00022857"/>
    </source>
</evidence>
<dbReference type="GO" id="GO:0009086">
    <property type="term" value="P:methionine biosynthetic process"/>
    <property type="evidence" value="ECO:0007669"/>
    <property type="project" value="UniProtKB-KW"/>
</dbReference>
<dbReference type="HAMAP" id="MF_01576">
    <property type="entry name" value="THF_DHG_CYH"/>
    <property type="match status" value="1"/>
</dbReference>
<dbReference type="RefSeq" id="WP_144087419.1">
    <property type="nucleotide sequence ID" value="NZ_VMHE01000001.1"/>
</dbReference>
<dbReference type="InterPro" id="IPR020631">
    <property type="entry name" value="THF_DH/CycHdrlase_NAD-bd_dom"/>
</dbReference>
<dbReference type="GO" id="GO:0004477">
    <property type="term" value="F:methenyltetrahydrofolate cyclohydrolase activity"/>
    <property type="evidence" value="ECO:0007669"/>
    <property type="project" value="UniProtKB-UniRule"/>
</dbReference>
<keyword evidence="10 12" id="KW-0511">Multifunctional enzyme</keyword>
<comment type="caution">
    <text evidence="15">The sequence shown here is derived from an EMBL/GenBank/DDBJ whole genome shotgun (WGS) entry which is preliminary data.</text>
</comment>
<organism evidence="15 16">
    <name type="scientific">Allobacillus salarius</name>
    <dbReference type="NCBI Taxonomy" id="1955272"/>
    <lineage>
        <taxon>Bacteria</taxon>
        <taxon>Bacillati</taxon>
        <taxon>Bacillota</taxon>
        <taxon>Bacilli</taxon>
        <taxon>Bacillales</taxon>
        <taxon>Bacillaceae</taxon>
        <taxon>Allobacillus</taxon>
    </lineage>
</organism>
<gene>
    <name evidence="12 15" type="primary">folD</name>
    <name evidence="15" type="ORF">FPQ13_00905</name>
</gene>
<evidence type="ECO:0000256" key="7">
    <source>
        <dbReference type="ARBA" id="ARBA00023002"/>
    </source>
</evidence>
<keyword evidence="7 12" id="KW-0560">Oxidoreductase</keyword>
<dbReference type="OrthoDB" id="9803580at2"/>
<dbReference type="InterPro" id="IPR000672">
    <property type="entry name" value="THF_DH/CycHdrlase"/>
</dbReference>
<dbReference type="GO" id="GO:0006164">
    <property type="term" value="P:purine nucleotide biosynthetic process"/>
    <property type="evidence" value="ECO:0007669"/>
    <property type="project" value="UniProtKB-KW"/>
</dbReference>
<evidence type="ECO:0000256" key="10">
    <source>
        <dbReference type="ARBA" id="ARBA00023268"/>
    </source>
</evidence>
<proteinExistence type="inferred from homology"/>
<dbReference type="GO" id="GO:0000105">
    <property type="term" value="P:L-histidine biosynthetic process"/>
    <property type="evidence" value="ECO:0007669"/>
    <property type="project" value="UniProtKB-KW"/>
</dbReference>
<dbReference type="NCBIfam" id="NF008058">
    <property type="entry name" value="PRK10792.1"/>
    <property type="match status" value="1"/>
</dbReference>
<dbReference type="UniPathway" id="UPA00193"/>
<comment type="pathway">
    <text evidence="1 12">One-carbon metabolism; tetrahydrofolate interconversion.</text>
</comment>
<keyword evidence="6 12" id="KW-0521">NADP</keyword>
<evidence type="ECO:0000313" key="16">
    <source>
        <dbReference type="Proteomes" id="UP000316425"/>
    </source>
</evidence>
<keyword evidence="2 12" id="KW-0554">One-carbon metabolism</keyword>
<dbReference type="Gene3D" id="3.40.50.720">
    <property type="entry name" value="NAD(P)-binding Rossmann-like Domain"/>
    <property type="match status" value="1"/>
</dbReference>
<dbReference type="GO" id="GO:0005829">
    <property type="term" value="C:cytosol"/>
    <property type="evidence" value="ECO:0007669"/>
    <property type="project" value="TreeGrafter"/>
</dbReference>
<feature type="domain" description="Tetrahydrofolate dehydrogenase/cyclohydrolase NAD(P)-binding" evidence="14">
    <location>
        <begin position="138"/>
        <end position="279"/>
    </location>
</feature>
<comment type="function">
    <text evidence="12">Catalyzes the oxidation of 5,10-methylenetetrahydrofolate to 5,10-methenyltetrahydrofolate and then the hydrolysis of 5,10-methenyltetrahydrofolate to 10-formyltetrahydrofolate.</text>
</comment>
<keyword evidence="9 12" id="KW-0486">Methionine biosynthesis</keyword>
<dbReference type="FunFam" id="3.40.50.720:FF:000094">
    <property type="entry name" value="Bifunctional protein FolD"/>
    <property type="match status" value="1"/>
</dbReference>
<reference evidence="15 16" key="1">
    <citation type="submission" date="2019-07" db="EMBL/GenBank/DDBJ databases">
        <title>Allobacillus sp. nov. SKP isolated from shrimp paste of Euphausiacea.</title>
        <authorList>
            <person name="Kanchanasin P."/>
            <person name="Tanasupawat S."/>
            <person name="Shi W."/>
            <person name="Wu L."/>
            <person name="Ma J."/>
        </authorList>
    </citation>
    <scope>NUCLEOTIDE SEQUENCE [LARGE SCALE GENOMIC DNA]</scope>
    <source>
        <strain evidence="15 16">SKP4-8</strain>
    </source>
</reference>
<name>A0A556PTF3_9BACI</name>
<keyword evidence="3 12" id="KW-0028">Amino-acid biosynthesis</keyword>
<dbReference type="PROSITE" id="PS00767">
    <property type="entry name" value="THF_DHG_CYH_2"/>
    <property type="match status" value="1"/>
</dbReference>
<feature type="domain" description="Tetrahydrofolate dehydrogenase/cyclohydrolase catalytic" evidence="13">
    <location>
        <begin position="6"/>
        <end position="119"/>
    </location>
</feature>
<dbReference type="Pfam" id="PF00763">
    <property type="entry name" value="THF_DHG_CYH"/>
    <property type="match status" value="1"/>
</dbReference>
<evidence type="ECO:0000256" key="9">
    <source>
        <dbReference type="ARBA" id="ARBA00023167"/>
    </source>
</evidence>
<dbReference type="GO" id="GO:0004488">
    <property type="term" value="F:methylenetetrahydrofolate dehydrogenase (NADP+) activity"/>
    <property type="evidence" value="ECO:0007669"/>
    <property type="project" value="UniProtKB-UniRule"/>
</dbReference>
<evidence type="ECO:0000256" key="5">
    <source>
        <dbReference type="ARBA" id="ARBA00022801"/>
    </source>
</evidence>
<dbReference type="InterPro" id="IPR046346">
    <property type="entry name" value="Aminoacid_DH-like_N_sf"/>
</dbReference>
<dbReference type="GO" id="GO:0035999">
    <property type="term" value="P:tetrahydrofolate interconversion"/>
    <property type="evidence" value="ECO:0007669"/>
    <property type="project" value="UniProtKB-UniRule"/>
</dbReference>
<keyword evidence="16" id="KW-1185">Reference proteome</keyword>
<keyword evidence="4 12" id="KW-0658">Purine biosynthesis</keyword>
<comment type="catalytic activity">
    <reaction evidence="12">
        <text>(6R)-5,10-methylene-5,6,7,8-tetrahydrofolate + NADP(+) = (6R)-5,10-methenyltetrahydrofolate + NADPH</text>
        <dbReference type="Rhea" id="RHEA:22812"/>
        <dbReference type="ChEBI" id="CHEBI:15636"/>
        <dbReference type="ChEBI" id="CHEBI:57455"/>
        <dbReference type="ChEBI" id="CHEBI:57783"/>
        <dbReference type="ChEBI" id="CHEBI:58349"/>
        <dbReference type="EC" id="1.5.1.5"/>
    </reaction>
</comment>
<dbReference type="PRINTS" id="PR00085">
    <property type="entry name" value="THFDHDRGNASE"/>
</dbReference>
<evidence type="ECO:0000256" key="3">
    <source>
        <dbReference type="ARBA" id="ARBA00022605"/>
    </source>
</evidence>
<dbReference type="PANTHER" id="PTHR48099:SF5">
    <property type="entry name" value="C-1-TETRAHYDROFOLATE SYNTHASE, CYTOPLASMIC"/>
    <property type="match status" value="1"/>
</dbReference>
<dbReference type="PANTHER" id="PTHR48099">
    <property type="entry name" value="C-1-TETRAHYDROFOLATE SYNTHASE, CYTOPLASMIC-RELATED"/>
    <property type="match status" value="1"/>
</dbReference>
<dbReference type="FunFam" id="3.40.50.10860:FF:000001">
    <property type="entry name" value="Bifunctional protein FolD"/>
    <property type="match status" value="1"/>
</dbReference>
<evidence type="ECO:0000256" key="8">
    <source>
        <dbReference type="ARBA" id="ARBA00023102"/>
    </source>
</evidence>
<dbReference type="Pfam" id="PF02882">
    <property type="entry name" value="THF_DHG_CYH_C"/>
    <property type="match status" value="1"/>
</dbReference>
<comment type="similarity">
    <text evidence="12">Belongs to the tetrahydrofolate dehydrogenase/cyclohydrolase family.</text>
</comment>
<evidence type="ECO:0000256" key="2">
    <source>
        <dbReference type="ARBA" id="ARBA00022563"/>
    </source>
</evidence>
<comment type="catalytic activity">
    <reaction evidence="11 12">
        <text>(6R)-5,10-methenyltetrahydrofolate + H2O = (6R)-10-formyltetrahydrofolate + H(+)</text>
        <dbReference type="Rhea" id="RHEA:23700"/>
        <dbReference type="ChEBI" id="CHEBI:15377"/>
        <dbReference type="ChEBI" id="CHEBI:15378"/>
        <dbReference type="ChEBI" id="CHEBI:57455"/>
        <dbReference type="ChEBI" id="CHEBI:195366"/>
        <dbReference type="EC" id="3.5.4.9"/>
    </reaction>
</comment>
<evidence type="ECO:0000313" key="15">
    <source>
        <dbReference type="EMBL" id="TSJ67660.1"/>
    </source>
</evidence>
<dbReference type="EC" id="3.5.4.9" evidence="12"/>
<dbReference type="InterPro" id="IPR020630">
    <property type="entry name" value="THF_DH/CycHdrlase_cat_dom"/>
</dbReference>
<evidence type="ECO:0000256" key="11">
    <source>
        <dbReference type="ARBA" id="ARBA00036357"/>
    </source>
</evidence>
<dbReference type="InterPro" id="IPR020867">
    <property type="entry name" value="THF_DH/CycHdrlase_CS"/>
</dbReference>
<feature type="binding site" evidence="12">
    <location>
        <begin position="164"/>
        <end position="166"/>
    </location>
    <ligand>
        <name>NADP(+)</name>
        <dbReference type="ChEBI" id="CHEBI:58349"/>
    </ligand>
</feature>
<dbReference type="CDD" id="cd01080">
    <property type="entry name" value="NAD_bind_m-THF_DH_Cyclohyd"/>
    <property type="match status" value="1"/>
</dbReference>
<keyword evidence="5 12" id="KW-0378">Hydrolase</keyword>
<evidence type="ECO:0000256" key="12">
    <source>
        <dbReference type="HAMAP-Rule" id="MF_01576"/>
    </source>
</evidence>
<dbReference type="AlphaFoldDB" id="A0A556PTF3"/>
<protein>
    <recommendedName>
        <fullName evidence="12">Bifunctional protein FolD</fullName>
    </recommendedName>
    <domain>
        <recommendedName>
            <fullName evidence="12">Methylenetetrahydrofolate dehydrogenase</fullName>
            <ecNumber evidence="12">1.5.1.5</ecNumber>
        </recommendedName>
    </domain>
    <domain>
        <recommendedName>
            <fullName evidence="12">Methenyltetrahydrofolate cyclohydrolase</fullName>
            <ecNumber evidence="12">3.5.4.9</ecNumber>
        </recommendedName>
    </domain>
</protein>